<evidence type="ECO:0000313" key="8">
    <source>
        <dbReference type="Proteomes" id="UP000604381"/>
    </source>
</evidence>
<evidence type="ECO:0000256" key="1">
    <source>
        <dbReference type="ARBA" id="ARBA00004533"/>
    </source>
</evidence>
<evidence type="ECO:0000256" key="6">
    <source>
        <dbReference type="ARBA" id="ARBA00023315"/>
    </source>
</evidence>
<dbReference type="PANTHER" id="PTHR30606">
    <property type="entry name" value="LIPID A BIOSYNTHESIS LAUROYL ACYLTRANSFERASE"/>
    <property type="match status" value="1"/>
</dbReference>
<keyword evidence="2" id="KW-1003">Cell membrane</keyword>
<proteinExistence type="predicted"/>
<keyword evidence="8" id="KW-1185">Reference proteome</keyword>
<evidence type="ECO:0000256" key="3">
    <source>
        <dbReference type="ARBA" id="ARBA00022519"/>
    </source>
</evidence>
<name>A0A930UB46_9GAMM</name>
<accession>A0A930UB46</accession>
<dbReference type="PIRSF" id="PIRSF026649">
    <property type="entry name" value="MsbB"/>
    <property type="match status" value="1"/>
</dbReference>
<keyword evidence="6 7" id="KW-0012">Acyltransferase</keyword>
<dbReference type="AlphaFoldDB" id="A0A930UB46"/>
<evidence type="ECO:0000256" key="4">
    <source>
        <dbReference type="ARBA" id="ARBA00022679"/>
    </source>
</evidence>
<organism evidence="7 8">
    <name type="scientific">Candidatus Amphirhobacter heronislandensis</name>
    <dbReference type="NCBI Taxonomy" id="1732024"/>
    <lineage>
        <taxon>Bacteria</taxon>
        <taxon>Pseudomonadati</taxon>
        <taxon>Pseudomonadota</taxon>
        <taxon>Gammaproteobacteria</taxon>
        <taxon>Candidatus Tethybacterales</taxon>
        <taxon>Candidatus Tethybacteraceae</taxon>
        <taxon>Candidatus Amphirhobacter</taxon>
    </lineage>
</organism>
<keyword evidence="3" id="KW-0997">Cell inner membrane</keyword>
<dbReference type="GO" id="GO:0009247">
    <property type="term" value="P:glycolipid biosynthetic process"/>
    <property type="evidence" value="ECO:0007669"/>
    <property type="project" value="UniProtKB-ARBA"/>
</dbReference>
<comment type="caution">
    <text evidence="7">The sequence shown here is derived from an EMBL/GenBank/DDBJ whole genome shotgun (WGS) entry which is preliminary data.</text>
</comment>
<dbReference type="PANTHER" id="PTHR30606:SF9">
    <property type="entry name" value="LIPID A BIOSYNTHESIS LAUROYLTRANSFERASE"/>
    <property type="match status" value="1"/>
</dbReference>
<sequence>MSAAAPALLGAARLLGLLPAPLLAGLGCGLGLAALPFLRRRAQVVERNLELCFPRRDAAWRRRIRLRHHALLGRFVLDHALLLAASPARLRRLVRLRGAEHLEALQGKPAILLAPHFVGIDAGCARLTLEHALAGLYTPQHSKAGDALVTRARAAMGAERLEAIDNTRPDAVRRLLRSLQDGRWLFYTNDIDYRDYGRSVFVPFMGVPETATLSALPRLARRLDATVVFCVATARPWGGYEVEVSPPWEGFPSGDDEKDMAEFNARVAAYVERHPAQYYWPHRRFKTRPPGAESLYDD</sequence>
<reference evidence="7" key="1">
    <citation type="submission" date="2020-10" db="EMBL/GenBank/DDBJ databases">
        <title>An improved Amphimedon queenslandica hologenome assembly reveals how three proteobacterial symbionts can extend the metabolic phenotypic of their marine sponge host.</title>
        <authorList>
            <person name="Degnan B."/>
            <person name="Degnan S."/>
            <person name="Xiang X."/>
        </authorList>
    </citation>
    <scope>NUCLEOTIDE SEQUENCE</scope>
    <source>
        <strain evidence="7">AqS2</strain>
    </source>
</reference>
<dbReference type="GO" id="GO:0016746">
    <property type="term" value="F:acyltransferase activity"/>
    <property type="evidence" value="ECO:0007669"/>
    <property type="project" value="UniProtKB-KW"/>
</dbReference>
<dbReference type="InterPro" id="IPR004960">
    <property type="entry name" value="LipA_acyltrans"/>
</dbReference>
<dbReference type="GO" id="GO:0005886">
    <property type="term" value="C:plasma membrane"/>
    <property type="evidence" value="ECO:0007669"/>
    <property type="project" value="UniProtKB-SubCell"/>
</dbReference>
<dbReference type="CDD" id="cd07984">
    <property type="entry name" value="LPLAT_LABLAT-like"/>
    <property type="match status" value="1"/>
</dbReference>
<evidence type="ECO:0000256" key="5">
    <source>
        <dbReference type="ARBA" id="ARBA00023136"/>
    </source>
</evidence>
<dbReference type="Proteomes" id="UP000604381">
    <property type="component" value="Unassembled WGS sequence"/>
</dbReference>
<comment type="subcellular location">
    <subcellularLocation>
        <location evidence="1">Cell inner membrane</location>
    </subcellularLocation>
</comment>
<gene>
    <name evidence="7" type="ORF">ISN26_01005</name>
</gene>
<keyword evidence="5" id="KW-0472">Membrane</keyword>
<protein>
    <submittedName>
        <fullName evidence="7">Lipid A biosynthesis acyltransferase</fullName>
    </submittedName>
</protein>
<evidence type="ECO:0000313" key="7">
    <source>
        <dbReference type="EMBL" id="MBF2734670.1"/>
    </source>
</evidence>
<dbReference type="EMBL" id="JADHEI010000013">
    <property type="protein sequence ID" value="MBF2734670.1"/>
    <property type="molecule type" value="Genomic_DNA"/>
</dbReference>
<keyword evidence="4" id="KW-0808">Transferase</keyword>
<dbReference type="Pfam" id="PF03279">
    <property type="entry name" value="Lip_A_acyltrans"/>
    <property type="match status" value="1"/>
</dbReference>
<evidence type="ECO:0000256" key="2">
    <source>
        <dbReference type="ARBA" id="ARBA00022475"/>
    </source>
</evidence>